<dbReference type="InterPro" id="IPR050346">
    <property type="entry name" value="FMO-like"/>
</dbReference>
<dbReference type="Pfam" id="PF00743">
    <property type="entry name" value="FMO-like"/>
    <property type="match status" value="2"/>
</dbReference>
<dbReference type="InterPro" id="IPR020946">
    <property type="entry name" value="Flavin_mOase-like"/>
</dbReference>
<dbReference type="PRINTS" id="PR01122">
    <property type="entry name" value="FMOXYGENASE2"/>
</dbReference>
<keyword evidence="11" id="KW-0832">Ubl conjugation</keyword>
<keyword evidence="14 18" id="KW-1133">Transmembrane helix</keyword>
<keyword evidence="12" id="KW-0256">Endoplasmic reticulum</keyword>
<dbReference type="InterPro" id="IPR036188">
    <property type="entry name" value="FAD/NAD-bd_sf"/>
</dbReference>
<keyword evidence="8 18" id="KW-0812">Transmembrane</keyword>
<name>A0AAD9J3R7_9ANNE</name>
<comment type="similarity">
    <text evidence="5 17">Belongs to the FMO family.</text>
</comment>
<evidence type="ECO:0000256" key="17">
    <source>
        <dbReference type="RuleBase" id="RU361177"/>
    </source>
</evidence>
<evidence type="ECO:0000256" key="14">
    <source>
        <dbReference type="ARBA" id="ARBA00022989"/>
    </source>
</evidence>
<reference evidence="19" key="1">
    <citation type="journal article" date="2023" name="Mol. Biol. Evol.">
        <title>Third-Generation Sequencing Reveals the Adaptive Role of the Epigenome in Three Deep-Sea Polychaetes.</title>
        <authorList>
            <person name="Perez M."/>
            <person name="Aroh O."/>
            <person name="Sun Y."/>
            <person name="Lan Y."/>
            <person name="Juniper S.K."/>
            <person name="Young C.R."/>
            <person name="Angers B."/>
            <person name="Qian P.Y."/>
        </authorList>
    </citation>
    <scope>NUCLEOTIDE SEQUENCE</scope>
    <source>
        <strain evidence="19">P08H-3</strain>
    </source>
</reference>
<dbReference type="GO" id="GO:0050660">
    <property type="term" value="F:flavin adenine dinucleotide binding"/>
    <property type="evidence" value="ECO:0007669"/>
    <property type="project" value="InterPro"/>
</dbReference>
<evidence type="ECO:0000256" key="1">
    <source>
        <dbReference type="ARBA" id="ARBA00001946"/>
    </source>
</evidence>
<keyword evidence="10" id="KW-0460">Magnesium</keyword>
<comment type="cofactor">
    <cofactor evidence="1">
        <name>Mg(2+)</name>
        <dbReference type="ChEBI" id="CHEBI:18420"/>
    </cofactor>
</comment>
<evidence type="ECO:0000256" key="10">
    <source>
        <dbReference type="ARBA" id="ARBA00022842"/>
    </source>
</evidence>
<comment type="caution">
    <text evidence="19">The sequence shown here is derived from an EMBL/GenBank/DDBJ whole genome shotgun (WGS) entry which is preliminary data.</text>
</comment>
<comment type="cofactor">
    <cofactor evidence="2 17">
        <name>FAD</name>
        <dbReference type="ChEBI" id="CHEBI:57692"/>
    </cofactor>
</comment>
<evidence type="ECO:0000256" key="11">
    <source>
        <dbReference type="ARBA" id="ARBA00022843"/>
    </source>
</evidence>
<evidence type="ECO:0000256" key="5">
    <source>
        <dbReference type="ARBA" id="ARBA00009183"/>
    </source>
</evidence>
<evidence type="ECO:0000256" key="4">
    <source>
        <dbReference type="ARBA" id="ARBA00004389"/>
    </source>
</evidence>
<evidence type="ECO:0000256" key="6">
    <source>
        <dbReference type="ARBA" id="ARBA00022499"/>
    </source>
</evidence>
<dbReference type="Gene3D" id="3.50.50.60">
    <property type="entry name" value="FAD/NAD(P)-binding domain"/>
    <property type="match status" value="3"/>
</dbReference>
<dbReference type="EC" id="1.-.-.-" evidence="17"/>
<dbReference type="PRINTS" id="PR00370">
    <property type="entry name" value="FMOXYGENASE"/>
</dbReference>
<gene>
    <name evidence="19" type="ORF">LSH36_654g01070</name>
</gene>
<keyword evidence="12" id="KW-0492">Microsome</keyword>
<proteinExistence type="inferred from homology"/>
<dbReference type="GO" id="GO:0004499">
    <property type="term" value="F:N,N-dimethylaniline monooxygenase activity"/>
    <property type="evidence" value="ECO:0007669"/>
    <property type="project" value="InterPro"/>
</dbReference>
<dbReference type="InterPro" id="IPR000960">
    <property type="entry name" value="Flavin_mOase"/>
</dbReference>
<dbReference type="Proteomes" id="UP001208570">
    <property type="component" value="Unassembled WGS sequence"/>
</dbReference>
<keyword evidence="7 17" id="KW-0285">Flavoprotein</keyword>
<dbReference type="AlphaFoldDB" id="A0AAD9J3R7"/>
<evidence type="ECO:0000256" key="13">
    <source>
        <dbReference type="ARBA" id="ARBA00022857"/>
    </source>
</evidence>
<evidence type="ECO:0000256" key="8">
    <source>
        <dbReference type="ARBA" id="ARBA00022692"/>
    </source>
</evidence>
<evidence type="ECO:0000256" key="3">
    <source>
        <dbReference type="ARBA" id="ARBA00004111"/>
    </source>
</evidence>
<accession>A0AAD9J3R7</accession>
<dbReference type="FunFam" id="3.50.50.60:FF:000161">
    <property type="entry name" value="Dimethylaniline monooxygenase [N-oxide-forming]"/>
    <property type="match status" value="1"/>
</dbReference>
<keyword evidence="20" id="KW-1185">Reference proteome</keyword>
<dbReference type="GO" id="GO:0050661">
    <property type="term" value="F:NADP binding"/>
    <property type="evidence" value="ECO:0007669"/>
    <property type="project" value="InterPro"/>
</dbReference>
<organism evidence="19 20">
    <name type="scientific">Paralvinella palmiformis</name>
    <dbReference type="NCBI Taxonomy" id="53620"/>
    <lineage>
        <taxon>Eukaryota</taxon>
        <taxon>Metazoa</taxon>
        <taxon>Spiralia</taxon>
        <taxon>Lophotrochozoa</taxon>
        <taxon>Annelida</taxon>
        <taxon>Polychaeta</taxon>
        <taxon>Sedentaria</taxon>
        <taxon>Canalipalpata</taxon>
        <taxon>Terebellida</taxon>
        <taxon>Terebelliformia</taxon>
        <taxon>Alvinellidae</taxon>
        <taxon>Paralvinella</taxon>
    </lineage>
</organism>
<evidence type="ECO:0000256" key="7">
    <source>
        <dbReference type="ARBA" id="ARBA00022630"/>
    </source>
</evidence>
<sequence length="482" mass="54469">MANRIAVIGAGPSGLCALKSCLEEHLEPVCYEKTSYIGGLWYYTSNVIEGRGCVMKSTVINTSKETMVYSDFPPPADCPVYMHNTKLVEYLKAYASHFDLKERIRFEHEVLGVVQAEDFAKRRDNGTHVGYEDKKVLVVGIGNSGGDVAVELSRIAKPVLLSTRRGSWVMNRIEKNGLPIDILLHSRVTDLFKRLTPRSLLNWAVEARLNARFDHELYGLKPEHRFDSQHPMVNDELPNRIASGTITIKPDVKKIGPTSVEFVDGSLEDDIDAIILATGYNFGFPFIDHPALEVKDNVVNLYKYVFPPDIQPSTLAVIGCVQPLGAVMPISEIQCRWAVRVFKGLSSLPSSDAMWTDIRNKQRDLSERYVKSRRHTIQVEYIEIMDDIGSKIGSKPDLGKLFWKDPRLAWHCFFGPYVPYQYRLVGPHPWNGAREAIMTVWDRTLAGISPKSKPNDSMPLWLYAILMAVLAVVIKWLIFVLF</sequence>
<evidence type="ECO:0000256" key="15">
    <source>
        <dbReference type="ARBA" id="ARBA00023002"/>
    </source>
</evidence>
<keyword evidence="16 18" id="KW-0472">Membrane</keyword>
<dbReference type="GO" id="GO:0005789">
    <property type="term" value="C:endoplasmic reticulum membrane"/>
    <property type="evidence" value="ECO:0007669"/>
    <property type="project" value="UniProtKB-SubCell"/>
</dbReference>
<dbReference type="PIRSF" id="PIRSF000332">
    <property type="entry name" value="FMO"/>
    <property type="match status" value="1"/>
</dbReference>
<dbReference type="EMBL" id="JAODUP010000654">
    <property type="protein sequence ID" value="KAK2145834.1"/>
    <property type="molecule type" value="Genomic_DNA"/>
</dbReference>
<keyword evidence="17" id="KW-0503">Monooxygenase</keyword>
<keyword evidence="13" id="KW-0521">NADP</keyword>
<keyword evidence="15 17" id="KW-0560">Oxidoreductase</keyword>
<evidence type="ECO:0000313" key="20">
    <source>
        <dbReference type="Proteomes" id="UP001208570"/>
    </source>
</evidence>
<protein>
    <recommendedName>
        <fullName evidence="17">Flavin-containing monooxygenase</fullName>
        <ecNumber evidence="17">1.-.-.-</ecNumber>
    </recommendedName>
</protein>
<evidence type="ECO:0000256" key="16">
    <source>
        <dbReference type="ARBA" id="ARBA00023136"/>
    </source>
</evidence>
<evidence type="ECO:0000256" key="18">
    <source>
        <dbReference type="SAM" id="Phobius"/>
    </source>
</evidence>
<evidence type="ECO:0000313" key="19">
    <source>
        <dbReference type="EMBL" id="KAK2145834.1"/>
    </source>
</evidence>
<dbReference type="PANTHER" id="PTHR23023">
    <property type="entry name" value="DIMETHYLANILINE MONOOXYGENASE"/>
    <property type="match status" value="1"/>
</dbReference>
<dbReference type="InterPro" id="IPR002254">
    <property type="entry name" value="Flavin_mOase_2"/>
</dbReference>
<comment type="subcellular location">
    <subcellularLocation>
        <location evidence="4">Endoplasmic reticulum membrane</location>
        <topology evidence="4">Single-pass membrane protein</topology>
    </subcellularLocation>
    <subcellularLocation>
        <location evidence="3">Microsome membrane</location>
        <topology evidence="3">Single-pass membrane protein</topology>
    </subcellularLocation>
</comment>
<evidence type="ECO:0000256" key="12">
    <source>
        <dbReference type="ARBA" id="ARBA00022848"/>
    </source>
</evidence>
<evidence type="ECO:0000256" key="2">
    <source>
        <dbReference type="ARBA" id="ARBA00001974"/>
    </source>
</evidence>
<feature type="transmembrane region" description="Helical" evidence="18">
    <location>
        <begin position="460"/>
        <end position="481"/>
    </location>
</feature>
<keyword evidence="6" id="KW-1017">Isopeptide bond</keyword>
<dbReference type="FunFam" id="3.50.50.60:FF:000023">
    <property type="entry name" value="Dimethylaniline monooxygenase [N-oxide-forming]"/>
    <property type="match status" value="1"/>
</dbReference>
<evidence type="ECO:0000256" key="9">
    <source>
        <dbReference type="ARBA" id="ARBA00022827"/>
    </source>
</evidence>
<dbReference type="SUPFAM" id="SSF51905">
    <property type="entry name" value="FAD/NAD(P)-binding domain"/>
    <property type="match status" value="2"/>
</dbReference>
<keyword evidence="9 17" id="KW-0274">FAD</keyword>